<evidence type="ECO:0000256" key="7">
    <source>
        <dbReference type="ARBA" id="ARBA00022884"/>
    </source>
</evidence>
<keyword evidence="2 10" id="KW-0820">tRNA-binding</keyword>
<dbReference type="FunFam" id="2.30.30.280:FF:000001">
    <property type="entry name" value="tRNA-specific 2-thiouridylase MnmA"/>
    <property type="match status" value="1"/>
</dbReference>
<dbReference type="Pfam" id="PF20259">
    <property type="entry name" value="tRNA_Me_trans_M"/>
    <property type="match status" value="1"/>
</dbReference>
<dbReference type="PANTHER" id="PTHR11933">
    <property type="entry name" value="TRNA 5-METHYLAMINOMETHYL-2-THIOURIDYLATE -METHYLTRANSFERASE"/>
    <property type="match status" value="1"/>
</dbReference>
<reference evidence="13" key="1">
    <citation type="journal article" date="2020" name="mSystems">
        <title>Genome- and Community-Level Interaction Insights into Carbon Utilization and Element Cycling Functions of Hydrothermarchaeota in Hydrothermal Sediment.</title>
        <authorList>
            <person name="Zhou Z."/>
            <person name="Liu Y."/>
            <person name="Xu W."/>
            <person name="Pan J."/>
            <person name="Luo Z.H."/>
            <person name="Li M."/>
        </authorList>
    </citation>
    <scope>NUCLEOTIDE SEQUENCE [LARGE SCALE GENOMIC DNA]</scope>
    <source>
        <strain evidence="13">SpSt-1181</strain>
    </source>
</reference>
<dbReference type="Proteomes" id="UP000886335">
    <property type="component" value="Unassembled WGS sequence"/>
</dbReference>
<dbReference type="GO" id="GO:0000049">
    <property type="term" value="F:tRNA binding"/>
    <property type="evidence" value="ECO:0007669"/>
    <property type="project" value="UniProtKB-KW"/>
</dbReference>
<dbReference type="AlphaFoldDB" id="A0A831SLM6"/>
<dbReference type="CDD" id="cd01998">
    <property type="entry name" value="MnmA_TRMU-like"/>
    <property type="match status" value="1"/>
</dbReference>
<dbReference type="Pfam" id="PF03054">
    <property type="entry name" value="tRNA_Me_trans"/>
    <property type="match status" value="1"/>
</dbReference>
<dbReference type="NCBIfam" id="TIGR00420">
    <property type="entry name" value="trmU"/>
    <property type="match status" value="1"/>
</dbReference>
<feature type="active site" description="Nucleophile" evidence="10">
    <location>
        <position position="98"/>
    </location>
</feature>
<evidence type="ECO:0000256" key="3">
    <source>
        <dbReference type="ARBA" id="ARBA00022679"/>
    </source>
</evidence>
<feature type="active site" description="Cysteine persulfide intermediate" evidence="10">
    <location>
        <position position="194"/>
    </location>
</feature>
<gene>
    <name evidence="10 13" type="primary">mnmA</name>
    <name evidence="13" type="ORF">ENN50_02125</name>
</gene>
<keyword evidence="6 10" id="KW-0067">ATP-binding</keyword>
<feature type="site" description="Interaction with tRNA" evidence="10">
    <location>
        <position position="336"/>
    </location>
</feature>
<dbReference type="GO" id="GO:0002143">
    <property type="term" value="P:tRNA wobble position uridine thiolation"/>
    <property type="evidence" value="ECO:0007669"/>
    <property type="project" value="TreeGrafter"/>
</dbReference>
<evidence type="ECO:0000256" key="5">
    <source>
        <dbReference type="ARBA" id="ARBA00022741"/>
    </source>
</evidence>
<comment type="subcellular location">
    <subcellularLocation>
        <location evidence="10">Cytoplasm</location>
    </subcellularLocation>
</comment>
<keyword evidence="7 10" id="KW-0694">RNA-binding</keyword>
<dbReference type="GO" id="GO:0103016">
    <property type="term" value="F:tRNA-uridine 2-sulfurtransferase activity"/>
    <property type="evidence" value="ECO:0007669"/>
    <property type="project" value="UniProtKB-EC"/>
</dbReference>
<evidence type="ECO:0000256" key="8">
    <source>
        <dbReference type="ARBA" id="ARBA00023157"/>
    </source>
</evidence>
<organism evidence="13">
    <name type="scientific">Prosthecochloris aestuarii</name>
    <dbReference type="NCBI Taxonomy" id="1102"/>
    <lineage>
        <taxon>Bacteria</taxon>
        <taxon>Pseudomonadati</taxon>
        <taxon>Chlorobiota</taxon>
        <taxon>Chlorobiia</taxon>
        <taxon>Chlorobiales</taxon>
        <taxon>Chlorobiaceae</taxon>
        <taxon>Prosthecochloris</taxon>
    </lineage>
</organism>
<dbReference type="InterPro" id="IPR023382">
    <property type="entry name" value="MnmA-like_central_sf"/>
</dbReference>
<accession>A0A831SLM6</accession>
<dbReference type="PANTHER" id="PTHR11933:SF5">
    <property type="entry name" value="MITOCHONDRIAL TRNA-SPECIFIC 2-THIOURIDYLASE 1"/>
    <property type="match status" value="1"/>
</dbReference>
<keyword evidence="8" id="KW-1015">Disulfide bond</keyword>
<feature type="domain" description="tRNA-specific 2-thiouridylase MnmA-like C-terminal" evidence="11">
    <location>
        <begin position="279"/>
        <end position="352"/>
    </location>
</feature>
<evidence type="ECO:0000256" key="2">
    <source>
        <dbReference type="ARBA" id="ARBA00022555"/>
    </source>
</evidence>
<dbReference type="InterPro" id="IPR046885">
    <property type="entry name" value="MnmA-like_C"/>
</dbReference>
<comment type="catalytic activity">
    <reaction evidence="9 10">
        <text>S-sulfanyl-L-cysteinyl-[protein] + uridine(34) in tRNA + AH2 + ATP = 2-thiouridine(34) in tRNA + L-cysteinyl-[protein] + A + AMP + diphosphate + H(+)</text>
        <dbReference type="Rhea" id="RHEA:47032"/>
        <dbReference type="Rhea" id="RHEA-COMP:10131"/>
        <dbReference type="Rhea" id="RHEA-COMP:11726"/>
        <dbReference type="Rhea" id="RHEA-COMP:11727"/>
        <dbReference type="Rhea" id="RHEA-COMP:11728"/>
        <dbReference type="ChEBI" id="CHEBI:13193"/>
        <dbReference type="ChEBI" id="CHEBI:15378"/>
        <dbReference type="ChEBI" id="CHEBI:17499"/>
        <dbReference type="ChEBI" id="CHEBI:29950"/>
        <dbReference type="ChEBI" id="CHEBI:30616"/>
        <dbReference type="ChEBI" id="CHEBI:33019"/>
        <dbReference type="ChEBI" id="CHEBI:61963"/>
        <dbReference type="ChEBI" id="CHEBI:65315"/>
        <dbReference type="ChEBI" id="CHEBI:87170"/>
        <dbReference type="ChEBI" id="CHEBI:456215"/>
        <dbReference type="EC" id="2.8.1.13"/>
    </reaction>
</comment>
<sequence length="361" mass="40371">MTARQHVIAGISGGVDSAVAACLLIEQGYRVTGLYLRTQGPAEDSPAPERMAMEISSQERFRFPVYSLNFSSRFSATVIRNFQESYLSGRTPNPCTLCNKAVKWAGLMKGCELLDGDMIATGHYARIDRSGTPLQMLRGIDTNKDQSYFLWMLGQDELNKTLFPLGDLTKTQVRELAHRFGVHAAEKKESQEICFVPDNDYRNFLDAAIPGLREKLQKGDILDESGNVLGHHKGYPFYTVGQRKGLGISAEKPLYVNRIDSRENRIYVGPKKNLECLRLQAGSVNWISIPPPLHPLRAEARIRYRDKPEPCTITPVGEKQAEIVFDLPKYAVTPGQAVVFYQKDIVLGGGIIEYGFHDTET</sequence>
<comment type="function">
    <text evidence="10">Catalyzes the 2-thiolation of uridine at the wobble position (U34) of tRNA, leading to the formation of s(2)U34.</text>
</comment>
<feature type="binding site" evidence="10">
    <location>
        <position position="122"/>
    </location>
    <ligand>
        <name>ATP</name>
        <dbReference type="ChEBI" id="CHEBI:30616"/>
    </ligand>
</feature>
<evidence type="ECO:0000256" key="6">
    <source>
        <dbReference type="ARBA" id="ARBA00022840"/>
    </source>
</evidence>
<feature type="region of interest" description="Interaction with tRNA" evidence="10">
    <location>
        <begin position="303"/>
        <end position="304"/>
    </location>
</feature>
<comment type="similarity">
    <text evidence="10">Belongs to the MnmA/TRMU family.</text>
</comment>
<keyword evidence="3 10" id="KW-0808">Transferase</keyword>
<dbReference type="InterPro" id="IPR004506">
    <property type="entry name" value="MnmA-like"/>
</dbReference>
<keyword evidence="5 10" id="KW-0547">Nucleotide-binding</keyword>
<dbReference type="EMBL" id="DSBW01000050">
    <property type="protein sequence ID" value="HED30492.1"/>
    <property type="molecule type" value="Genomic_DNA"/>
</dbReference>
<evidence type="ECO:0000256" key="10">
    <source>
        <dbReference type="HAMAP-Rule" id="MF_00144"/>
    </source>
</evidence>
<feature type="binding site" evidence="10">
    <location>
        <position position="36"/>
    </location>
    <ligand>
        <name>ATP</name>
        <dbReference type="ChEBI" id="CHEBI:30616"/>
    </ligand>
</feature>
<comment type="caution">
    <text evidence="10">Lacks conserved residue(s) required for the propagation of feature annotation.</text>
</comment>
<feature type="domain" description="tRNA-specific 2-thiouridylase MnmA-like central" evidence="12">
    <location>
        <begin position="217"/>
        <end position="269"/>
    </location>
</feature>
<evidence type="ECO:0000259" key="11">
    <source>
        <dbReference type="Pfam" id="PF20258"/>
    </source>
</evidence>
<evidence type="ECO:0000256" key="9">
    <source>
        <dbReference type="ARBA" id="ARBA00051542"/>
    </source>
</evidence>
<comment type="caution">
    <text evidence="13">The sequence shown here is derived from an EMBL/GenBank/DDBJ whole genome shotgun (WGS) entry which is preliminary data.</text>
</comment>
<dbReference type="InterPro" id="IPR014729">
    <property type="entry name" value="Rossmann-like_a/b/a_fold"/>
</dbReference>
<name>A0A831SLM6_PROAE</name>
<feature type="binding site" evidence="10">
    <location>
        <begin position="10"/>
        <end position="17"/>
    </location>
    <ligand>
        <name>ATP</name>
        <dbReference type="ChEBI" id="CHEBI:30616"/>
    </ligand>
</feature>
<dbReference type="Pfam" id="PF20258">
    <property type="entry name" value="tRNA_Me_trans_C"/>
    <property type="match status" value="1"/>
</dbReference>
<feature type="site" description="Interaction with tRNA" evidence="10">
    <location>
        <position position="123"/>
    </location>
</feature>
<feature type="region of interest" description="Interaction with tRNA" evidence="10">
    <location>
        <begin position="144"/>
        <end position="146"/>
    </location>
</feature>
<keyword evidence="1 10" id="KW-0963">Cytoplasm</keyword>
<evidence type="ECO:0000313" key="13">
    <source>
        <dbReference type="EMBL" id="HED30492.1"/>
    </source>
</evidence>
<evidence type="ECO:0000256" key="1">
    <source>
        <dbReference type="ARBA" id="ARBA00022490"/>
    </source>
</evidence>
<dbReference type="SUPFAM" id="SSF52402">
    <property type="entry name" value="Adenine nucleotide alpha hydrolases-like"/>
    <property type="match status" value="1"/>
</dbReference>
<evidence type="ECO:0000259" key="12">
    <source>
        <dbReference type="Pfam" id="PF20259"/>
    </source>
</evidence>
<dbReference type="Gene3D" id="2.40.30.10">
    <property type="entry name" value="Translation factors"/>
    <property type="match status" value="1"/>
</dbReference>
<dbReference type="GO" id="GO:0005737">
    <property type="term" value="C:cytoplasm"/>
    <property type="evidence" value="ECO:0007669"/>
    <property type="project" value="UniProtKB-SubCell"/>
</dbReference>
<dbReference type="Gene3D" id="3.40.50.620">
    <property type="entry name" value="HUPs"/>
    <property type="match status" value="1"/>
</dbReference>
<dbReference type="HAMAP" id="MF_00144">
    <property type="entry name" value="tRNA_thiouridyl_MnmA"/>
    <property type="match status" value="1"/>
</dbReference>
<dbReference type="GO" id="GO:0005524">
    <property type="term" value="F:ATP binding"/>
    <property type="evidence" value="ECO:0007669"/>
    <property type="project" value="UniProtKB-KW"/>
</dbReference>
<dbReference type="NCBIfam" id="NF001138">
    <property type="entry name" value="PRK00143.1"/>
    <property type="match status" value="1"/>
</dbReference>
<protein>
    <recommendedName>
        <fullName evidence="10">tRNA-specific 2-thiouridylase MnmA</fullName>
        <ecNumber evidence="10">2.8.1.13</ecNumber>
    </recommendedName>
</protein>
<dbReference type="FunFam" id="2.40.30.10:FF:000023">
    <property type="entry name" value="tRNA-specific 2-thiouridylase MnmA"/>
    <property type="match status" value="1"/>
</dbReference>
<dbReference type="InterPro" id="IPR046884">
    <property type="entry name" value="MnmA-like_central"/>
</dbReference>
<evidence type="ECO:0000256" key="4">
    <source>
        <dbReference type="ARBA" id="ARBA00022694"/>
    </source>
</evidence>
<proteinExistence type="inferred from homology"/>
<keyword evidence="4 10" id="KW-0819">tRNA processing</keyword>
<dbReference type="Gene3D" id="2.30.30.280">
    <property type="entry name" value="Adenine nucleotide alpha hydrolases-like domains"/>
    <property type="match status" value="1"/>
</dbReference>
<dbReference type="EC" id="2.8.1.13" evidence="10"/>